<dbReference type="PANTHER" id="PTHR30204:SF98">
    <property type="entry name" value="HTH-TYPE TRANSCRIPTIONAL REGULATOR ADHR"/>
    <property type="match status" value="1"/>
</dbReference>
<dbReference type="GO" id="GO:0003677">
    <property type="term" value="F:DNA binding"/>
    <property type="evidence" value="ECO:0007669"/>
    <property type="project" value="UniProtKB-KW"/>
</dbReference>
<dbReference type="InterPro" id="IPR047057">
    <property type="entry name" value="MerR_fam"/>
</dbReference>
<dbReference type="Pfam" id="PF13411">
    <property type="entry name" value="MerR_1"/>
    <property type="match status" value="1"/>
</dbReference>
<dbReference type="PROSITE" id="PS50937">
    <property type="entry name" value="HTH_MERR_2"/>
    <property type="match status" value="1"/>
</dbReference>
<dbReference type="EMBL" id="JAFBEV010000006">
    <property type="protein sequence ID" value="MBM7657549.1"/>
    <property type="molecule type" value="Genomic_DNA"/>
</dbReference>
<evidence type="ECO:0000313" key="4">
    <source>
        <dbReference type="EMBL" id="MBM7657549.1"/>
    </source>
</evidence>
<keyword evidence="5" id="KW-1185">Reference proteome</keyword>
<accession>A0ABS2Q8Q0</accession>
<dbReference type="RefSeq" id="WP_205005887.1">
    <property type="nucleotide sequence ID" value="NZ_CBCRXA010000025.1"/>
</dbReference>
<comment type="caution">
    <text evidence="4">The sequence shown here is derived from an EMBL/GenBank/DDBJ whole genome shotgun (WGS) entry which is preliminary data.</text>
</comment>
<dbReference type="PANTHER" id="PTHR30204">
    <property type="entry name" value="REDOX-CYCLING DRUG-SENSING TRANSCRIPTIONAL ACTIVATOR SOXR"/>
    <property type="match status" value="1"/>
</dbReference>
<evidence type="ECO:0000256" key="2">
    <source>
        <dbReference type="SAM" id="Coils"/>
    </source>
</evidence>
<keyword evidence="2" id="KW-0175">Coiled coil</keyword>
<feature type="domain" description="HTH merR-type" evidence="3">
    <location>
        <begin position="1"/>
        <end position="69"/>
    </location>
</feature>
<dbReference type="CDD" id="cd01109">
    <property type="entry name" value="HTH_YyaN"/>
    <property type="match status" value="1"/>
</dbReference>
<evidence type="ECO:0000256" key="1">
    <source>
        <dbReference type="ARBA" id="ARBA00023125"/>
    </source>
</evidence>
<reference evidence="4 5" key="1">
    <citation type="submission" date="2021-01" db="EMBL/GenBank/DDBJ databases">
        <title>Genomic Encyclopedia of Type Strains, Phase IV (KMG-IV): sequencing the most valuable type-strain genomes for metagenomic binning, comparative biology and taxonomic classification.</title>
        <authorList>
            <person name="Goeker M."/>
        </authorList>
    </citation>
    <scope>NUCLEOTIDE SEQUENCE [LARGE SCALE GENOMIC DNA]</scope>
    <source>
        <strain evidence="4 5">DSM 100968</strain>
    </source>
</reference>
<organism evidence="4 5">
    <name type="scientific">Sporolactobacillus spathodeae</name>
    <dbReference type="NCBI Taxonomy" id="1465502"/>
    <lineage>
        <taxon>Bacteria</taxon>
        <taxon>Bacillati</taxon>
        <taxon>Bacillota</taxon>
        <taxon>Bacilli</taxon>
        <taxon>Bacillales</taxon>
        <taxon>Sporolactobacillaceae</taxon>
        <taxon>Sporolactobacillus</taxon>
    </lineage>
</organism>
<dbReference type="SUPFAM" id="SSF46955">
    <property type="entry name" value="Putative DNA-binding domain"/>
    <property type="match status" value="1"/>
</dbReference>
<gene>
    <name evidence="4" type="ORF">JOC27_000998</name>
</gene>
<feature type="coiled-coil region" evidence="2">
    <location>
        <begin position="81"/>
        <end position="122"/>
    </location>
</feature>
<name>A0ABS2Q8Q0_9BACL</name>
<dbReference type="InterPro" id="IPR000551">
    <property type="entry name" value="MerR-type_HTH_dom"/>
</dbReference>
<proteinExistence type="predicted"/>
<dbReference type="PRINTS" id="PR00040">
    <property type="entry name" value="HTHMERR"/>
</dbReference>
<dbReference type="InterPro" id="IPR009061">
    <property type="entry name" value="DNA-bd_dom_put_sf"/>
</dbReference>
<dbReference type="Gene3D" id="1.10.1660.10">
    <property type="match status" value="1"/>
</dbReference>
<evidence type="ECO:0000259" key="3">
    <source>
        <dbReference type="PROSITE" id="PS50937"/>
    </source>
</evidence>
<dbReference type="SMART" id="SM00422">
    <property type="entry name" value="HTH_MERR"/>
    <property type="match status" value="1"/>
</dbReference>
<dbReference type="Proteomes" id="UP000823201">
    <property type="component" value="Unassembled WGS sequence"/>
</dbReference>
<sequence>MNIKMVSKETNVSADTIRYYERIGLIPPVKRNENGVRDFDDEDLRWIAFSRCMRDAGMPIEALIEYLQLFRIGDSTIQARVDLLREQRNDLQDRIDVMQHALDRLNFKIENYQSHMVAAEKKLKPFE</sequence>
<keyword evidence="1 4" id="KW-0238">DNA-binding</keyword>
<evidence type="ECO:0000313" key="5">
    <source>
        <dbReference type="Proteomes" id="UP000823201"/>
    </source>
</evidence>
<protein>
    <submittedName>
        <fullName evidence="4">DNA-binding transcriptional MerR regulator</fullName>
    </submittedName>
</protein>